<evidence type="ECO:0000313" key="4">
    <source>
        <dbReference type="Proteomes" id="UP001369815"/>
    </source>
</evidence>
<evidence type="ECO:0000256" key="1">
    <source>
        <dbReference type="SAM" id="MobiDB-lite"/>
    </source>
</evidence>
<dbReference type="EMBL" id="JBANMG010000010">
    <property type="protein sequence ID" value="KAK6948087.1"/>
    <property type="molecule type" value="Genomic_DNA"/>
</dbReference>
<feature type="region of interest" description="Disordered" evidence="1">
    <location>
        <begin position="713"/>
        <end position="737"/>
    </location>
</feature>
<dbReference type="InterPro" id="IPR011009">
    <property type="entry name" value="Kinase-like_dom_sf"/>
</dbReference>
<accession>A0AAX6M6V5</accession>
<dbReference type="Gene3D" id="3.90.1200.10">
    <property type="match status" value="1"/>
</dbReference>
<gene>
    <name evidence="3" type="ORF">Daesc_009851</name>
</gene>
<evidence type="ECO:0000259" key="2">
    <source>
        <dbReference type="Pfam" id="PF01636"/>
    </source>
</evidence>
<dbReference type="PANTHER" id="PTHR21310:SF48">
    <property type="entry name" value="AMINOGLYCOSIDE PHOSPHOTRANSFERASE DOMAIN-CONTAINING PROTEIN"/>
    <property type="match status" value="1"/>
</dbReference>
<sequence length="737" mass="83722">MPTIEETNPGIIEPLEGFISDDEEPKTPSMDGESLFDYFPFEEIENPPIVNLPVATEPEDIILPLKLQWKRPSQSKLESLPQVHRIVDWIMGRNVMIQEDKSPAKWLTEAGNMCKSSSREKGKVHFSGKRLIEEDFFDIGDVSDICPACATPYCQALDSLPFKSSLKLGYNDPETHTWLIGDKYVMTEAVDDELSEDADVTLTLATELVKKATRVPVPNIIAGWKENGKVMTITERAPGQRLYDIWWDLREDQRERIAKEVARHIDQWRRMTADRISALGGGPVRRHPHLFGPSEEGFGPFRSDKQVWSAISRRLKRKNISEDLIQILKDYMPESAPCVFTHGDLSTTNVLVENGRVSAILGLDNAACLPVWAEHVAVHFCYCKEDEQWKSMLSKHMKSYTKAMDWWALWTAVERNASKKHIAALVVRCRKWQKPPQNRRTFDPELPKENAKNDTADVNLMPESHLQPPVQNRPHKNYSPTRAALSRKLLKGRHFSELLNDMNWESAVQVGSEEGDNFAATGEVRGQGIVKWESLSKESSEDDSYEAKRVGIERWLSESERGREYFDRPLVVQRMSNDSQDTPPLVSPMKEPPWRERQRSFERPDNDSKGLRPFSLPLSHLSDNTKPSSQEVDGKEGDSNESESREKLIEEALRSLEYGQKDAVVDDTMGPIHQQGKEEARQSGSGEKKRSSIFREKTSPGSLYLTLANVAAQGKSKRYRSISEEQSSSPGVHTTDK</sequence>
<feature type="domain" description="Aminoglycoside phosphotransferase" evidence="2">
    <location>
        <begin position="188"/>
        <end position="379"/>
    </location>
</feature>
<dbReference type="Pfam" id="PF01636">
    <property type="entry name" value="APH"/>
    <property type="match status" value="1"/>
</dbReference>
<dbReference type="PANTHER" id="PTHR21310">
    <property type="entry name" value="AMINOGLYCOSIDE PHOSPHOTRANSFERASE-RELATED-RELATED"/>
    <property type="match status" value="1"/>
</dbReference>
<feature type="compositionally biased region" description="Polar residues" evidence="1">
    <location>
        <begin position="621"/>
        <end position="631"/>
    </location>
</feature>
<dbReference type="InterPro" id="IPR051678">
    <property type="entry name" value="AGP_Transferase"/>
</dbReference>
<dbReference type="InterPro" id="IPR002575">
    <property type="entry name" value="Aminoglycoside_PTrfase"/>
</dbReference>
<comment type="caution">
    <text evidence="3">The sequence shown here is derived from an EMBL/GenBank/DDBJ whole genome shotgun (WGS) entry which is preliminary data.</text>
</comment>
<protein>
    <recommendedName>
        <fullName evidence="2">Aminoglycoside phosphotransferase domain-containing protein</fullName>
    </recommendedName>
</protein>
<dbReference type="SUPFAM" id="SSF56112">
    <property type="entry name" value="Protein kinase-like (PK-like)"/>
    <property type="match status" value="1"/>
</dbReference>
<feature type="compositionally biased region" description="Basic and acidic residues" evidence="1">
    <location>
        <begin position="592"/>
        <end position="610"/>
    </location>
</feature>
<feature type="compositionally biased region" description="Basic and acidic residues" evidence="1">
    <location>
        <begin position="632"/>
        <end position="664"/>
    </location>
</feature>
<name>A0AAX6M6V5_9PEZI</name>
<evidence type="ECO:0000313" key="3">
    <source>
        <dbReference type="EMBL" id="KAK6948087.1"/>
    </source>
</evidence>
<feature type="compositionally biased region" description="Basic and acidic residues" evidence="1">
    <location>
        <begin position="675"/>
        <end position="698"/>
    </location>
</feature>
<feature type="region of interest" description="Disordered" evidence="1">
    <location>
        <begin position="574"/>
        <end position="699"/>
    </location>
</feature>
<dbReference type="Proteomes" id="UP001369815">
    <property type="component" value="Unassembled WGS sequence"/>
</dbReference>
<organism evidence="3 4">
    <name type="scientific">Daldinia eschscholtzii</name>
    <dbReference type="NCBI Taxonomy" id="292717"/>
    <lineage>
        <taxon>Eukaryota</taxon>
        <taxon>Fungi</taxon>
        <taxon>Dikarya</taxon>
        <taxon>Ascomycota</taxon>
        <taxon>Pezizomycotina</taxon>
        <taxon>Sordariomycetes</taxon>
        <taxon>Xylariomycetidae</taxon>
        <taxon>Xylariales</taxon>
        <taxon>Hypoxylaceae</taxon>
        <taxon>Daldinia</taxon>
    </lineage>
</organism>
<dbReference type="AlphaFoldDB" id="A0AAX6M6V5"/>
<reference evidence="3 4" key="1">
    <citation type="journal article" date="2024" name="Front Chem Biol">
        <title>Unveiling the potential of Daldinia eschscholtzii MFLUCC 19-0629 through bioactivity and bioinformatics studies for enhanced sustainable agriculture production.</title>
        <authorList>
            <person name="Brooks S."/>
            <person name="Weaver J.A."/>
            <person name="Klomchit A."/>
            <person name="Alharthi S.A."/>
            <person name="Onlamun T."/>
            <person name="Nurani R."/>
            <person name="Vong T.K."/>
            <person name="Alberti F."/>
            <person name="Greco C."/>
        </authorList>
    </citation>
    <scope>NUCLEOTIDE SEQUENCE [LARGE SCALE GENOMIC DNA]</scope>
    <source>
        <strain evidence="3">MFLUCC 19-0629</strain>
    </source>
</reference>
<keyword evidence="4" id="KW-1185">Reference proteome</keyword>
<feature type="compositionally biased region" description="Polar residues" evidence="1">
    <location>
        <begin position="724"/>
        <end position="737"/>
    </location>
</feature>
<proteinExistence type="predicted"/>